<keyword evidence="6" id="KW-0862">Zinc</keyword>
<dbReference type="PANTHER" id="PTHR23235">
    <property type="entry name" value="KRUEPPEL-LIKE TRANSCRIPTION FACTOR"/>
    <property type="match status" value="1"/>
</dbReference>
<dbReference type="GO" id="GO:0005634">
    <property type="term" value="C:nucleus"/>
    <property type="evidence" value="ECO:0007669"/>
    <property type="project" value="UniProtKB-SubCell"/>
</dbReference>
<dbReference type="Ensembl" id="ENSCCRT00010064986.1">
    <property type="protein sequence ID" value="ENSCCRP00010059270.1"/>
    <property type="gene ID" value="ENSCCRG00010025121.1"/>
</dbReference>
<comment type="similarity">
    <text evidence="2">Belongs to the krueppel C2H2-type zinc-finger protein family.</text>
</comment>
<keyword evidence="10" id="KW-0539">Nucleus</keyword>
<dbReference type="PROSITE" id="PS00028">
    <property type="entry name" value="ZINC_FINGER_C2H2_1"/>
    <property type="match status" value="5"/>
</dbReference>
<dbReference type="Ensembl" id="ENSCCRT00015036340.1">
    <property type="protein sequence ID" value="ENSCCRP00015035118.1"/>
    <property type="gene ID" value="ENSCCRG00015014651.1"/>
</dbReference>
<reference evidence="14" key="1">
    <citation type="submission" date="2025-05" db="UniProtKB">
        <authorList>
            <consortium name="Ensembl"/>
        </authorList>
    </citation>
    <scope>IDENTIFICATION</scope>
</reference>
<organism evidence="14 15">
    <name type="scientific">Cyprinus carpio</name>
    <name type="common">Common carp</name>
    <dbReference type="NCBI Taxonomy" id="7962"/>
    <lineage>
        <taxon>Eukaryota</taxon>
        <taxon>Metazoa</taxon>
        <taxon>Chordata</taxon>
        <taxon>Craniata</taxon>
        <taxon>Vertebrata</taxon>
        <taxon>Euteleostomi</taxon>
        <taxon>Actinopterygii</taxon>
        <taxon>Neopterygii</taxon>
        <taxon>Teleostei</taxon>
        <taxon>Ostariophysi</taxon>
        <taxon>Cypriniformes</taxon>
        <taxon>Cyprinidae</taxon>
        <taxon>Cyprininae</taxon>
        <taxon>Cyprinus</taxon>
    </lineage>
</organism>
<dbReference type="FunFam" id="3.30.160.60:FF:001290">
    <property type="entry name" value="Zinc finger 45-like"/>
    <property type="match status" value="1"/>
</dbReference>
<dbReference type="FunFam" id="3.30.160.60:FF:001480">
    <property type="entry name" value="Si:cabz01071911.3"/>
    <property type="match status" value="1"/>
</dbReference>
<dbReference type="FunFam" id="3.30.160.60:FF:000100">
    <property type="entry name" value="Zinc finger 45-like"/>
    <property type="match status" value="1"/>
</dbReference>
<evidence type="ECO:0000256" key="7">
    <source>
        <dbReference type="ARBA" id="ARBA00023015"/>
    </source>
</evidence>
<evidence type="ECO:0000256" key="2">
    <source>
        <dbReference type="ARBA" id="ARBA00006991"/>
    </source>
</evidence>
<keyword evidence="3" id="KW-0479">Metal-binding</keyword>
<dbReference type="AlphaFoldDB" id="A0A8C1LAI6"/>
<dbReference type="GO" id="GO:0000981">
    <property type="term" value="F:DNA-binding transcription factor activity, RNA polymerase II-specific"/>
    <property type="evidence" value="ECO:0007669"/>
    <property type="project" value="TreeGrafter"/>
</dbReference>
<comment type="subcellular location">
    <subcellularLocation>
        <location evidence="1">Nucleus</location>
    </subcellularLocation>
</comment>
<evidence type="ECO:0000256" key="6">
    <source>
        <dbReference type="ARBA" id="ARBA00022833"/>
    </source>
</evidence>
<dbReference type="FunFam" id="3.30.160.60:FF:000065">
    <property type="entry name" value="B-cell CLL/lymphoma 6, member B"/>
    <property type="match status" value="1"/>
</dbReference>
<keyword evidence="8" id="KW-0238">DNA-binding</keyword>
<feature type="domain" description="C2H2-type" evidence="13">
    <location>
        <begin position="129"/>
        <end position="156"/>
    </location>
</feature>
<dbReference type="Gene3D" id="3.30.160.60">
    <property type="entry name" value="Classic Zinc Finger"/>
    <property type="match status" value="5"/>
</dbReference>
<evidence type="ECO:0000256" key="12">
    <source>
        <dbReference type="SAM" id="MobiDB-lite"/>
    </source>
</evidence>
<accession>A0A8C1LAI6</accession>
<feature type="compositionally biased region" description="Basic and acidic residues" evidence="12">
    <location>
        <begin position="15"/>
        <end position="27"/>
    </location>
</feature>
<dbReference type="GO" id="GO:0032502">
    <property type="term" value="P:developmental process"/>
    <property type="evidence" value="ECO:0007669"/>
    <property type="project" value="UniProtKB-ARBA"/>
</dbReference>
<dbReference type="Ensembl" id="ENSCCRT00015036341.1">
    <property type="protein sequence ID" value="ENSCCRP00015035119.1"/>
    <property type="gene ID" value="ENSCCRG00015014651.1"/>
</dbReference>
<dbReference type="InterPro" id="IPR013087">
    <property type="entry name" value="Znf_C2H2_type"/>
</dbReference>
<dbReference type="FunFam" id="3.30.160.60:FF:000202">
    <property type="entry name" value="Zinc finger protein 574"/>
    <property type="match status" value="1"/>
</dbReference>
<dbReference type="Proteomes" id="UP000694427">
    <property type="component" value="Unplaced"/>
</dbReference>
<dbReference type="Ensembl" id="ENSCCRT00015036339.1">
    <property type="protein sequence ID" value="ENSCCRP00015035117.1"/>
    <property type="gene ID" value="ENSCCRG00015014651.1"/>
</dbReference>
<feature type="domain" description="C2H2-type" evidence="13">
    <location>
        <begin position="157"/>
        <end position="184"/>
    </location>
</feature>
<feature type="compositionally biased region" description="Acidic residues" evidence="12">
    <location>
        <begin position="34"/>
        <end position="48"/>
    </location>
</feature>
<evidence type="ECO:0000256" key="9">
    <source>
        <dbReference type="ARBA" id="ARBA00023163"/>
    </source>
</evidence>
<feature type="domain" description="C2H2-type" evidence="13">
    <location>
        <begin position="74"/>
        <end position="101"/>
    </location>
</feature>
<evidence type="ECO:0000256" key="11">
    <source>
        <dbReference type="PROSITE-ProRule" id="PRU00042"/>
    </source>
</evidence>
<feature type="domain" description="C2H2-type" evidence="13">
    <location>
        <begin position="101"/>
        <end position="128"/>
    </location>
</feature>
<evidence type="ECO:0000259" key="13">
    <source>
        <dbReference type="PROSITE" id="PS50157"/>
    </source>
</evidence>
<protein>
    <recommendedName>
        <fullName evidence="13">C2H2-type domain-containing protein</fullName>
    </recommendedName>
</protein>
<evidence type="ECO:0000256" key="3">
    <source>
        <dbReference type="ARBA" id="ARBA00022723"/>
    </source>
</evidence>
<keyword evidence="7" id="KW-0805">Transcription regulation</keyword>
<dbReference type="SMART" id="SM00355">
    <property type="entry name" value="ZnF_C2H2"/>
    <property type="match status" value="5"/>
</dbReference>
<evidence type="ECO:0000313" key="15">
    <source>
        <dbReference type="Proteomes" id="UP000694427"/>
    </source>
</evidence>
<dbReference type="GO" id="GO:0000978">
    <property type="term" value="F:RNA polymerase II cis-regulatory region sequence-specific DNA binding"/>
    <property type="evidence" value="ECO:0007669"/>
    <property type="project" value="TreeGrafter"/>
</dbReference>
<evidence type="ECO:0000256" key="1">
    <source>
        <dbReference type="ARBA" id="ARBA00004123"/>
    </source>
</evidence>
<dbReference type="InterPro" id="IPR036236">
    <property type="entry name" value="Znf_C2H2_sf"/>
</dbReference>
<keyword evidence="15" id="KW-1185">Reference proteome</keyword>
<evidence type="ECO:0000313" key="14">
    <source>
        <dbReference type="Ensembl" id="ENSCCRP00010059270.1"/>
    </source>
</evidence>
<evidence type="ECO:0000256" key="10">
    <source>
        <dbReference type="ARBA" id="ARBA00023242"/>
    </source>
</evidence>
<evidence type="ECO:0000256" key="5">
    <source>
        <dbReference type="ARBA" id="ARBA00022771"/>
    </source>
</evidence>
<dbReference type="Proteomes" id="UP000694700">
    <property type="component" value="Unplaced"/>
</dbReference>
<evidence type="ECO:0000256" key="8">
    <source>
        <dbReference type="ARBA" id="ARBA00023125"/>
    </source>
</evidence>
<feature type="domain" description="C2H2-type" evidence="13">
    <location>
        <begin position="212"/>
        <end position="236"/>
    </location>
</feature>
<dbReference type="GO" id="GO:0008270">
    <property type="term" value="F:zinc ion binding"/>
    <property type="evidence" value="ECO:0007669"/>
    <property type="project" value="UniProtKB-KW"/>
</dbReference>
<keyword evidence="4" id="KW-0677">Repeat</keyword>
<evidence type="ECO:0000256" key="4">
    <source>
        <dbReference type="ARBA" id="ARBA00022737"/>
    </source>
</evidence>
<feature type="region of interest" description="Disordered" evidence="12">
    <location>
        <begin position="1"/>
        <end position="74"/>
    </location>
</feature>
<dbReference type="PROSITE" id="PS50157">
    <property type="entry name" value="ZINC_FINGER_C2H2_2"/>
    <property type="match status" value="5"/>
</dbReference>
<proteinExistence type="inferred from homology"/>
<dbReference type="SUPFAM" id="SSF57667">
    <property type="entry name" value="beta-beta-alpha zinc fingers"/>
    <property type="match status" value="4"/>
</dbReference>
<name>A0A8C1LAI6_CYPCA</name>
<keyword evidence="5 11" id="KW-0863">Zinc-finger</keyword>
<keyword evidence="9" id="KW-0804">Transcription</keyword>
<sequence>MEFVKVELVDVTDLEPLRIKEEREPRTDGFSSDSIEEESPGQNDEEEDPHSFTAGEIPQTEKDSTQSTGAKKSFPCPHCGKSYKRKGDLKDHMGIHSERPYTCLQCGKSYTQKINLQNHLLIHNGEKPFTCQQCDKSFTRKGDLKKHIIVHFGERPFTCQQCGNNFRHQGNLTSHMKIHTGEKSQRNYSDKKLAQVCNYKKPVLYHAGDMPFRCEPCGQRFILSSHLKRHQKWHSH</sequence>
<dbReference type="PANTHER" id="PTHR23235:SF178">
    <property type="entry name" value="C2H2-TYPE DOMAIN-CONTAINING PROTEIN-RELATED"/>
    <property type="match status" value="1"/>
</dbReference>
<dbReference type="Pfam" id="PF00096">
    <property type="entry name" value="zf-C2H2"/>
    <property type="match status" value="5"/>
</dbReference>